<dbReference type="EMBL" id="CAJEWE010000010">
    <property type="protein sequence ID" value="CAD2075620.1"/>
    <property type="molecule type" value="Genomic_DNA"/>
</dbReference>
<protein>
    <submittedName>
        <fullName evidence="3">Ktr system potassium uptake protein A</fullName>
    </submittedName>
</protein>
<dbReference type="InterPro" id="IPR050721">
    <property type="entry name" value="Trk_Ktr_HKT_K-transport"/>
</dbReference>
<dbReference type="Proteomes" id="UP000521032">
    <property type="component" value="Unassembled WGS sequence"/>
</dbReference>
<dbReference type="RefSeq" id="WP_186086729.1">
    <property type="nucleotide sequence ID" value="NZ_BMDB01000001.1"/>
</dbReference>
<comment type="caution">
    <text evidence="3">The sequence shown here is derived from an EMBL/GenBank/DDBJ whole genome shotgun (WGS) entry which is preliminary data.</text>
</comment>
<gene>
    <name evidence="3" type="primary">ktrA_1</name>
    <name evidence="3" type="ORF">JEOSCH030_00874</name>
</gene>
<accession>A0A6V7RD82</accession>
<dbReference type="SUPFAM" id="SSF116726">
    <property type="entry name" value="TrkA C-terminal domain-like"/>
    <property type="match status" value="1"/>
</dbReference>
<proteinExistence type="predicted"/>
<reference evidence="3 4" key="1">
    <citation type="submission" date="2020-07" db="EMBL/GenBank/DDBJ databases">
        <authorList>
            <person name="Criscuolo A."/>
        </authorList>
    </citation>
    <scope>NUCLEOTIDE SEQUENCE [LARGE SCALE GENOMIC DNA]</scope>
    <source>
        <strain evidence="4">CIP 111030</strain>
    </source>
</reference>
<dbReference type="InterPro" id="IPR006037">
    <property type="entry name" value="RCK_C"/>
</dbReference>
<evidence type="ECO:0000313" key="3">
    <source>
        <dbReference type="EMBL" id="CAD2075620.1"/>
    </source>
</evidence>
<dbReference type="GO" id="GO:0006813">
    <property type="term" value="P:potassium ion transport"/>
    <property type="evidence" value="ECO:0007669"/>
    <property type="project" value="InterPro"/>
</dbReference>
<dbReference type="Gene3D" id="3.30.70.1450">
    <property type="entry name" value="Regulator of K+ conductance, C-terminal domain"/>
    <property type="match status" value="1"/>
</dbReference>
<sequence length="221" mass="24708">MKKEFAVIGLGRFGSSIVQELRELDANVLAIDKDEDVVNEYKDIVTEAVIGNTTDEAVLRSVGITNFDHVIVAIGENIQSSILTTLILKDLGVEKVTVKAQNEYHGRVLEKIGADHVIHPERDIGRLLAHRIVSSHTLDILEISEEHSIVEFKTTKKLNNKSILNLGFREKYEVSILAIKRGDQIIVNPDPVIKLMSDDVLILIGKDTDLSRFETRFGIDE</sequence>
<dbReference type="SUPFAM" id="SSF51735">
    <property type="entry name" value="NAD(P)-binding Rossmann-fold domains"/>
    <property type="match status" value="1"/>
</dbReference>
<dbReference type="Gene3D" id="3.40.50.720">
    <property type="entry name" value="NAD(P)-binding Rossmann-like Domain"/>
    <property type="match status" value="1"/>
</dbReference>
<dbReference type="PROSITE" id="PS51201">
    <property type="entry name" value="RCK_N"/>
    <property type="match status" value="1"/>
</dbReference>
<dbReference type="Pfam" id="PF02080">
    <property type="entry name" value="TrkA_C"/>
    <property type="match status" value="1"/>
</dbReference>
<dbReference type="PANTHER" id="PTHR43833:SF7">
    <property type="entry name" value="KTR SYSTEM POTASSIUM UPTAKE PROTEIN C"/>
    <property type="match status" value="1"/>
</dbReference>
<evidence type="ECO:0000313" key="4">
    <source>
        <dbReference type="Proteomes" id="UP000521032"/>
    </source>
</evidence>
<dbReference type="InterPro" id="IPR036291">
    <property type="entry name" value="NAD(P)-bd_dom_sf"/>
</dbReference>
<name>A0A6V7RD82_9BACL</name>
<dbReference type="PROSITE" id="PS51202">
    <property type="entry name" value="RCK_C"/>
    <property type="match status" value="1"/>
</dbReference>
<keyword evidence="4" id="KW-1185">Reference proteome</keyword>
<evidence type="ECO:0000259" key="1">
    <source>
        <dbReference type="PROSITE" id="PS51201"/>
    </source>
</evidence>
<feature type="domain" description="RCK N-terminal" evidence="1">
    <location>
        <begin position="2"/>
        <end position="118"/>
    </location>
</feature>
<evidence type="ECO:0000259" key="2">
    <source>
        <dbReference type="PROSITE" id="PS51202"/>
    </source>
</evidence>
<dbReference type="GO" id="GO:0008324">
    <property type="term" value="F:monoatomic cation transmembrane transporter activity"/>
    <property type="evidence" value="ECO:0007669"/>
    <property type="project" value="InterPro"/>
</dbReference>
<organism evidence="3 4">
    <name type="scientific">Phocicoccus schoeneichii</name>
    <dbReference type="NCBI Taxonomy" id="1812261"/>
    <lineage>
        <taxon>Bacteria</taxon>
        <taxon>Bacillati</taxon>
        <taxon>Bacillota</taxon>
        <taxon>Bacilli</taxon>
        <taxon>Bacillales</taxon>
        <taxon>Salinicoccaceae</taxon>
        <taxon>Phocicoccus</taxon>
    </lineage>
</organism>
<dbReference type="AlphaFoldDB" id="A0A6V7RD82"/>
<dbReference type="InterPro" id="IPR036721">
    <property type="entry name" value="RCK_C_sf"/>
</dbReference>
<feature type="domain" description="RCK C-terminal" evidence="2">
    <location>
        <begin position="136"/>
        <end position="219"/>
    </location>
</feature>
<dbReference type="PANTHER" id="PTHR43833">
    <property type="entry name" value="POTASSIUM CHANNEL PROTEIN 2-RELATED-RELATED"/>
    <property type="match status" value="1"/>
</dbReference>
<dbReference type="Pfam" id="PF02254">
    <property type="entry name" value="TrkA_N"/>
    <property type="match status" value="1"/>
</dbReference>
<dbReference type="InterPro" id="IPR003148">
    <property type="entry name" value="RCK_N"/>
</dbReference>